<evidence type="ECO:0000313" key="2">
    <source>
        <dbReference type="Proteomes" id="UP001642540"/>
    </source>
</evidence>
<comment type="caution">
    <text evidence="1">The sequence shown here is derived from an EMBL/GenBank/DDBJ whole genome shotgun (WGS) entry which is preliminary data.</text>
</comment>
<dbReference type="EMBL" id="CAXLJM020000174">
    <property type="protein sequence ID" value="CAL8148730.1"/>
    <property type="molecule type" value="Genomic_DNA"/>
</dbReference>
<reference evidence="1 2" key="1">
    <citation type="submission" date="2024-08" db="EMBL/GenBank/DDBJ databases">
        <authorList>
            <person name="Cucini C."/>
            <person name="Frati F."/>
        </authorList>
    </citation>
    <scope>NUCLEOTIDE SEQUENCE [LARGE SCALE GENOMIC DNA]</scope>
</reference>
<dbReference type="Proteomes" id="UP001642540">
    <property type="component" value="Unassembled WGS sequence"/>
</dbReference>
<organism evidence="1 2">
    <name type="scientific">Orchesella dallaii</name>
    <dbReference type="NCBI Taxonomy" id="48710"/>
    <lineage>
        <taxon>Eukaryota</taxon>
        <taxon>Metazoa</taxon>
        <taxon>Ecdysozoa</taxon>
        <taxon>Arthropoda</taxon>
        <taxon>Hexapoda</taxon>
        <taxon>Collembola</taxon>
        <taxon>Entomobryomorpha</taxon>
        <taxon>Entomobryoidea</taxon>
        <taxon>Orchesellidae</taxon>
        <taxon>Orchesellinae</taxon>
        <taxon>Orchesella</taxon>
    </lineage>
</organism>
<evidence type="ECO:0000313" key="1">
    <source>
        <dbReference type="EMBL" id="CAL8148730.1"/>
    </source>
</evidence>
<keyword evidence="2" id="KW-1185">Reference proteome</keyword>
<sequence>MPLLSTKAFSAAKAAFTIVPTAEAGEGLKSPIETHHTLLDAAAGGGADPFQKPGEPAKVKRLLQAAVRLQFDNNPHVEKLAFSTQTYLFHRRSKRRAKIHDAAAGGGGDPFQKPGEPAKVKRLHQADVNLREHLPRWARGRPMLRKRERVLEEKSGR</sequence>
<accession>A0ABP1SB56</accession>
<gene>
    <name evidence="1" type="ORF">ODALV1_LOCUS31515</name>
</gene>
<name>A0ABP1SB56_9HEXA</name>
<protein>
    <submittedName>
        <fullName evidence="1">Uncharacterized protein</fullName>
    </submittedName>
</protein>
<proteinExistence type="predicted"/>